<feature type="region of interest" description="Disordered" evidence="1">
    <location>
        <begin position="65"/>
        <end position="84"/>
    </location>
</feature>
<dbReference type="KEGG" id="pms:KNP414_07346"/>
<gene>
    <name evidence="2" type="ordered locus">KNP414_07346</name>
</gene>
<dbReference type="EMBL" id="CP002869">
    <property type="protein sequence ID" value="AEI45853.1"/>
    <property type="molecule type" value="Genomic_DNA"/>
</dbReference>
<sequence length="84" mass="9046">MAAGPEFRFKEATKKAMSEANTSGSLYDNDATHEGRDSNFMDIDRMINEGLGGGTVSYQNGLIEETTTDTMHFSESVTGGGTEE</sequence>
<feature type="region of interest" description="Disordered" evidence="1">
    <location>
        <begin position="1"/>
        <end position="40"/>
    </location>
</feature>
<protein>
    <submittedName>
        <fullName evidence="2">Uncharacterized protein</fullName>
    </submittedName>
</protein>
<feature type="compositionally biased region" description="Basic and acidic residues" evidence="1">
    <location>
        <begin position="7"/>
        <end position="17"/>
    </location>
</feature>
<organism evidence="2 3">
    <name type="scientific">Paenibacillus mucilaginosus (strain KNP414)</name>
    <dbReference type="NCBI Taxonomy" id="1036673"/>
    <lineage>
        <taxon>Bacteria</taxon>
        <taxon>Bacillati</taxon>
        <taxon>Bacillota</taxon>
        <taxon>Bacilli</taxon>
        <taxon>Bacillales</taxon>
        <taxon>Paenibacillaceae</taxon>
        <taxon>Paenibacillus</taxon>
    </lineage>
</organism>
<dbReference type="HOGENOM" id="CLU_2790011_0_0_9"/>
<accession>F8FPN6</accession>
<name>F8FPN6_PAEMK</name>
<evidence type="ECO:0000256" key="1">
    <source>
        <dbReference type="SAM" id="MobiDB-lite"/>
    </source>
</evidence>
<feature type="compositionally biased region" description="Basic and acidic residues" evidence="1">
    <location>
        <begin position="30"/>
        <end position="40"/>
    </location>
</feature>
<dbReference type="Proteomes" id="UP000006620">
    <property type="component" value="Chromosome"/>
</dbReference>
<reference evidence="3" key="1">
    <citation type="submission" date="2011-06" db="EMBL/GenBank/DDBJ databases">
        <title>Complete genome sequence of Paenibacillus mucilaginosus KNP414.</title>
        <authorList>
            <person name="Wang J."/>
            <person name="Hu S."/>
            <person name="Hu X."/>
            <person name="Zhang B."/>
            <person name="Dong D."/>
            <person name="Zhang S."/>
            <person name="Zhao K."/>
            <person name="Wu D."/>
        </authorList>
    </citation>
    <scope>NUCLEOTIDE SEQUENCE [LARGE SCALE GENOMIC DNA]</scope>
    <source>
        <strain evidence="3">KNP414</strain>
    </source>
</reference>
<reference evidence="2 3" key="2">
    <citation type="journal article" date="2013" name="Genome Announc.">
        <title>Genome Sequence of Growth-Improving Paenibacillus mucilaginosus Strain KNP414.</title>
        <authorList>
            <person name="Lu J.J."/>
            <person name="Wang J.F."/>
            <person name="Hu X.F."/>
        </authorList>
    </citation>
    <scope>NUCLEOTIDE SEQUENCE [LARGE SCALE GENOMIC DNA]</scope>
    <source>
        <strain evidence="2 3">KNP414</strain>
    </source>
</reference>
<proteinExistence type="predicted"/>
<feature type="compositionally biased region" description="Polar residues" evidence="1">
    <location>
        <begin position="68"/>
        <end position="77"/>
    </location>
</feature>
<dbReference type="AlphaFoldDB" id="F8FPN6"/>
<evidence type="ECO:0000313" key="2">
    <source>
        <dbReference type="EMBL" id="AEI45853.1"/>
    </source>
</evidence>
<dbReference type="PATRIC" id="fig|1036673.3.peg.6855"/>
<evidence type="ECO:0000313" key="3">
    <source>
        <dbReference type="Proteomes" id="UP000006620"/>
    </source>
</evidence>